<evidence type="ECO:0000256" key="10">
    <source>
        <dbReference type="ARBA" id="ARBA00023015"/>
    </source>
</evidence>
<keyword evidence="4" id="KW-0288">FMN</keyword>
<dbReference type="Gene3D" id="3.30.450.20">
    <property type="entry name" value="PAS domain"/>
    <property type="match status" value="3"/>
</dbReference>
<keyword evidence="10" id="KW-0805">Transcription regulation</keyword>
<evidence type="ECO:0000256" key="17">
    <source>
        <dbReference type="SAM" id="MobiDB-lite"/>
    </source>
</evidence>
<proteinExistence type="predicted"/>
<reference evidence="20 21" key="1">
    <citation type="journal article" date="2019" name="Sci. Rep.">
        <title>Comparative genomics of chytrid fungi reveal insights into the obligate biotrophic and pathogenic lifestyle of Synchytrium endobioticum.</title>
        <authorList>
            <person name="van de Vossenberg B.T.L.H."/>
            <person name="Warris S."/>
            <person name="Nguyen H.D.T."/>
            <person name="van Gent-Pelzer M.P.E."/>
            <person name="Joly D.L."/>
            <person name="van de Geest H.C."/>
            <person name="Bonants P.J.M."/>
            <person name="Smith D.S."/>
            <person name="Levesque C.A."/>
            <person name="van der Lee T.A.J."/>
        </authorList>
    </citation>
    <scope>NUCLEOTIDE SEQUENCE [LARGE SCALE GENOMIC DNA]</scope>
    <source>
        <strain evidence="20 21">MB42</strain>
    </source>
</reference>
<keyword evidence="9" id="KW-0157">Chromophore</keyword>
<dbReference type="InterPro" id="IPR035965">
    <property type="entry name" value="PAS-like_dom_sf"/>
</dbReference>
<feature type="domain" description="PAS" evidence="18">
    <location>
        <begin position="465"/>
        <end position="518"/>
    </location>
</feature>
<keyword evidence="2" id="KW-0716">Sensory transduction</keyword>
<keyword evidence="13" id="KW-0804">Transcription</keyword>
<keyword evidence="1" id="KW-0600">Photoreceptor protein</keyword>
<dbReference type="InterPro" id="IPR013088">
    <property type="entry name" value="Znf_NHR/GATA"/>
</dbReference>
<keyword evidence="11" id="KW-0238">DNA-binding</keyword>
<dbReference type="PANTHER" id="PTHR47429">
    <property type="entry name" value="PROTEIN TWIN LOV 1"/>
    <property type="match status" value="1"/>
</dbReference>
<accession>A0A507DRT9</accession>
<evidence type="ECO:0000256" key="15">
    <source>
        <dbReference type="PROSITE-ProRule" id="PRU00094"/>
    </source>
</evidence>
<evidence type="ECO:0000256" key="14">
    <source>
        <dbReference type="ARBA" id="ARBA00023170"/>
    </source>
</evidence>
<keyword evidence="8" id="KW-0862">Zinc</keyword>
<dbReference type="SUPFAM" id="SSF57716">
    <property type="entry name" value="Glucocorticoid receptor-like (DNA-binding domain)"/>
    <property type="match status" value="1"/>
</dbReference>
<evidence type="ECO:0000259" key="19">
    <source>
        <dbReference type="PROSITE" id="PS50114"/>
    </source>
</evidence>
<keyword evidence="14" id="KW-0675">Receptor</keyword>
<feature type="compositionally biased region" description="Low complexity" evidence="17">
    <location>
        <begin position="576"/>
        <end position="589"/>
    </location>
</feature>
<evidence type="ECO:0000256" key="8">
    <source>
        <dbReference type="ARBA" id="ARBA00022833"/>
    </source>
</evidence>
<keyword evidence="21" id="KW-1185">Reference proteome</keyword>
<evidence type="ECO:0008006" key="22">
    <source>
        <dbReference type="Google" id="ProtNLM"/>
    </source>
</evidence>
<keyword evidence="6" id="KW-0677">Repeat</keyword>
<dbReference type="STRING" id="286115.A0A507DRT9"/>
<evidence type="ECO:0000256" key="3">
    <source>
        <dbReference type="ARBA" id="ARBA00022630"/>
    </source>
</evidence>
<evidence type="ECO:0000256" key="2">
    <source>
        <dbReference type="ARBA" id="ARBA00022606"/>
    </source>
</evidence>
<dbReference type="PANTHER" id="PTHR47429:SF7">
    <property type="entry name" value="GATA-FACTOR"/>
    <property type="match status" value="1"/>
</dbReference>
<dbReference type="FunFam" id="3.30.450.20:FF:000064">
    <property type="entry name" value="Vivid PAS protein VVD"/>
    <property type="match status" value="1"/>
</dbReference>
<keyword evidence="5" id="KW-0479">Metal-binding</keyword>
<feature type="compositionally biased region" description="Polar residues" evidence="17">
    <location>
        <begin position="49"/>
        <end position="68"/>
    </location>
</feature>
<evidence type="ECO:0000313" key="21">
    <source>
        <dbReference type="Proteomes" id="UP000317494"/>
    </source>
</evidence>
<evidence type="ECO:0000256" key="5">
    <source>
        <dbReference type="ARBA" id="ARBA00022723"/>
    </source>
</evidence>
<dbReference type="InterPro" id="IPR013655">
    <property type="entry name" value="PAS_fold_3"/>
</dbReference>
<dbReference type="CDD" id="cd00130">
    <property type="entry name" value="PAS"/>
    <property type="match status" value="3"/>
</dbReference>
<sequence length="731" mass="80772">MAPAHETSMVGVPKANRTYIAQGYKPHLAMYHQHLSHLSHPSSFEWRPRSQQWSTSAARHSQPNQTDQARAPLYSMPNNPIEFLKQPSLPMQNMFFPPSSVSLSGIYSSSGFDLMGVMARLANRPNQVINIGPVDLSCSFVVSDSRKPDNPIIYCSETFERLTGYSSAEILGRNCRFLQSPDSIVPKGSVRKYTDNNVVYQMSQSIAQNKESQYTLINYRKNGEPFINLVSIIPISVDGGTSIAFHVGLQIDLVNQPQAILNKMKDGTYNVNYQIGPHLQSRSNDLEQKASTYAADVQDLLTPSATPIASILPPLPETMSSFVYGVDFIHILSLRGMFLYCSPHSCRQLLEYDAPELMGHSLSEFVHPADLVATLRDLRLAQSGEKINIICRFKRKFTGYVYVELTGHLYQGDTGKRTKCFIMSGREKRVGRLSARDILPSTVSVVEESSGKSLTVGASESWVKISPQGLVLYACHNAQQVYGRSVEGLFAHPIMEFVHPDDRYSLTNKFVAVAIDQRPQDISCRIILPAGMRTDLVQNVIMRIYPGPGVPSMALVLQTKLLGHDGNSLPSPIPTPSSQSHASSQPSPVSTFLDITSGLSMSPLSPRQLSSSTPSTTTSTTTSATLPLNSSILQPLLVFSDIYEGGNLFDIMAPTRATSLHYELNQLKAQNKRLREEIDFMVFKKRAITIAETPVCSICGTKSSPEWRRGLDGIRNVCNACGIRTAKTRQT</sequence>
<name>A0A507DRT9_9FUNG</name>
<dbReference type="Gene3D" id="3.30.50.10">
    <property type="entry name" value="Erythroid Transcription Factor GATA-1, subunit A"/>
    <property type="match status" value="1"/>
</dbReference>
<dbReference type="InterPro" id="IPR000679">
    <property type="entry name" value="Znf_GATA"/>
</dbReference>
<evidence type="ECO:0000256" key="12">
    <source>
        <dbReference type="ARBA" id="ARBA00023159"/>
    </source>
</evidence>
<keyword evidence="7 15" id="KW-0863">Zinc-finger</keyword>
<organism evidence="20 21">
    <name type="scientific">Synchytrium endobioticum</name>
    <dbReference type="NCBI Taxonomy" id="286115"/>
    <lineage>
        <taxon>Eukaryota</taxon>
        <taxon>Fungi</taxon>
        <taxon>Fungi incertae sedis</taxon>
        <taxon>Chytridiomycota</taxon>
        <taxon>Chytridiomycota incertae sedis</taxon>
        <taxon>Chytridiomycetes</taxon>
        <taxon>Synchytriales</taxon>
        <taxon>Synchytriaceae</taxon>
        <taxon>Synchytrium</taxon>
    </lineage>
</organism>
<evidence type="ECO:0000259" key="18">
    <source>
        <dbReference type="PROSITE" id="PS50112"/>
    </source>
</evidence>
<dbReference type="SUPFAM" id="SSF55785">
    <property type="entry name" value="PYP-like sensor domain (PAS domain)"/>
    <property type="match status" value="3"/>
</dbReference>
<dbReference type="Pfam" id="PF08447">
    <property type="entry name" value="PAS_3"/>
    <property type="match status" value="1"/>
</dbReference>
<dbReference type="GO" id="GO:0043565">
    <property type="term" value="F:sequence-specific DNA binding"/>
    <property type="evidence" value="ECO:0007669"/>
    <property type="project" value="InterPro"/>
</dbReference>
<dbReference type="GO" id="GO:0008270">
    <property type="term" value="F:zinc ion binding"/>
    <property type="evidence" value="ECO:0007669"/>
    <property type="project" value="UniProtKB-KW"/>
</dbReference>
<feature type="region of interest" description="Disordered" evidence="17">
    <location>
        <begin position="566"/>
        <end position="589"/>
    </location>
</feature>
<dbReference type="PROSITE" id="PS50114">
    <property type="entry name" value="GATA_ZN_FINGER_2"/>
    <property type="match status" value="1"/>
</dbReference>
<dbReference type="Pfam" id="PF13426">
    <property type="entry name" value="PAS_9"/>
    <property type="match status" value="1"/>
</dbReference>
<evidence type="ECO:0000256" key="1">
    <source>
        <dbReference type="ARBA" id="ARBA00022543"/>
    </source>
</evidence>
<feature type="domain" description="PAS" evidence="18">
    <location>
        <begin position="149"/>
        <end position="174"/>
    </location>
</feature>
<dbReference type="PROSITE" id="PS00344">
    <property type="entry name" value="GATA_ZN_FINGER_1"/>
    <property type="match status" value="1"/>
</dbReference>
<evidence type="ECO:0000256" key="13">
    <source>
        <dbReference type="ARBA" id="ARBA00023163"/>
    </source>
</evidence>
<dbReference type="PROSITE" id="PS50112">
    <property type="entry name" value="PAS"/>
    <property type="match status" value="2"/>
</dbReference>
<feature type="coiled-coil region" evidence="16">
    <location>
        <begin position="657"/>
        <end position="684"/>
    </location>
</feature>
<gene>
    <name evidence="20" type="ORF">SeMB42_g00671</name>
</gene>
<dbReference type="Pfam" id="PF00320">
    <property type="entry name" value="GATA"/>
    <property type="match status" value="1"/>
</dbReference>
<dbReference type="GO" id="GO:0009881">
    <property type="term" value="F:photoreceptor activity"/>
    <property type="evidence" value="ECO:0007669"/>
    <property type="project" value="UniProtKB-KW"/>
</dbReference>
<protein>
    <recommendedName>
        <fullName evidence="22">PAS domain-containing protein</fullName>
    </recommendedName>
</protein>
<dbReference type="CDD" id="cd00202">
    <property type="entry name" value="ZnF_GATA"/>
    <property type="match status" value="1"/>
</dbReference>
<feature type="domain" description="GATA-type" evidence="19">
    <location>
        <begin position="696"/>
        <end position="723"/>
    </location>
</feature>
<dbReference type="GO" id="GO:0006355">
    <property type="term" value="P:regulation of DNA-templated transcription"/>
    <property type="evidence" value="ECO:0007669"/>
    <property type="project" value="InterPro"/>
</dbReference>
<dbReference type="GO" id="GO:0005634">
    <property type="term" value="C:nucleus"/>
    <property type="evidence" value="ECO:0007669"/>
    <property type="project" value="TreeGrafter"/>
</dbReference>
<dbReference type="SMART" id="SM00091">
    <property type="entry name" value="PAS"/>
    <property type="match status" value="3"/>
</dbReference>
<dbReference type="SMART" id="SM00401">
    <property type="entry name" value="ZnF_GATA"/>
    <property type="match status" value="1"/>
</dbReference>
<evidence type="ECO:0000256" key="7">
    <source>
        <dbReference type="ARBA" id="ARBA00022771"/>
    </source>
</evidence>
<dbReference type="EMBL" id="QEAN01000014">
    <property type="protein sequence ID" value="TPX53580.1"/>
    <property type="molecule type" value="Genomic_DNA"/>
</dbReference>
<evidence type="ECO:0000256" key="4">
    <source>
        <dbReference type="ARBA" id="ARBA00022643"/>
    </source>
</evidence>
<keyword evidence="12" id="KW-0010">Activator</keyword>
<evidence type="ECO:0000256" key="9">
    <source>
        <dbReference type="ARBA" id="ARBA00022991"/>
    </source>
</evidence>
<dbReference type="AlphaFoldDB" id="A0A507DRT9"/>
<keyword evidence="16" id="KW-0175">Coiled coil</keyword>
<dbReference type="InterPro" id="IPR000014">
    <property type="entry name" value="PAS"/>
</dbReference>
<evidence type="ECO:0000256" key="16">
    <source>
        <dbReference type="SAM" id="Coils"/>
    </source>
</evidence>
<feature type="region of interest" description="Disordered" evidence="17">
    <location>
        <begin position="603"/>
        <end position="623"/>
    </location>
</feature>
<evidence type="ECO:0000256" key="6">
    <source>
        <dbReference type="ARBA" id="ARBA00022737"/>
    </source>
</evidence>
<comment type="caution">
    <text evidence="20">The sequence shown here is derived from an EMBL/GenBank/DDBJ whole genome shotgun (WGS) entry which is preliminary data.</text>
</comment>
<evidence type="ECO:0000313" key="20">
    <source>
        <dbReference type="EMBL" id="TPX53580.1"/>
    </source>
</evidence>
<evidence type="ECO:0000256" key="11">
    <source>
        <dbReference type="ARBA" id="ARBA00023125"/>
    </source>
</evidence>
<feature type="region of interest" description="Disordered" evidence="17">
    <location>
        <begin position="49"/>
        <end position="70"/>
    </location>
</feature>
<dbReference type="Proteomes" id="UP000317494">
    <property type="component" value="Unassembled WGS sequence"/>
</dbReference>
<keyword evidence="3" id="KW-0285">Flavoprotein</keyword>
<dbReference type="VEuPathDB" id="FungiDB:SeMB42_g00671"/>